<protein>
    <submittedName>
        <fullName evidence="3">Uncharacterized protein</fullName>
    </submittedName>
</protein>
<feature type="transmembrane region" description="Helical" evidence="2">
    <location>
        <begin position="30"/>
        <end position="54"/>
    </location>
</feature>
<comment type="caution">
    <text evidence="3">The sequence shown here is derived from an EMBL/GenBank/DDBJ whole genome shotgun (WGS) entry which is preliminary data.</text>
</comment>
<dbReference type="EMBL" id="JBEZAE010000001">
    <property type="protein sequence ID" value="MEU7068865.1"/>
    <property type="molecule type" value="Genomic_DNA"/>
</dbReference>
<dbReference type="Proteomes" id="UP001551329">
    <property type="component" value="Unassembled WGS sequence"/>
</dbReference>
<reference evidence="3 4" key="1">
    <citation type="submission" date="2024-06" db="EMBL/GenBank/DDBJ databases">
        <title>The Natural Products Discovery Center: Release of the First 8490 Sequenced Strains for Exploring Actinobacteria Biosynthetic Diversity.</title>
        <authorList>
            <person name="Kalkreuter E."/>
            <person name="Kautsar S.A."/>
            <person name="Yang D."/>
            <person name="Bader C.D."/>
            <person name="Teijaro C.N."/>
            <person name="Fluegel L."/>
            <person name="Davis C.M."/>
            <person name="Simpson J.R."/>
            <person name="Lauterbach L."/>
            <person name="Steele A.D."/>
            <person name="Gui C."/>
            <person name="Meng S."/>
            <person name="Li G."/>
            <person name="Viehrig K."/>
            <person name="Ye F."/>
            <person name="Su P."/>
            <person name="Kiefer A.F."/>
            <person name="Nichols A."/>
            <person name="Cepeda A.J."/>
            <person name="Yan W."/>
            <person name="Fan B."/>
            <person name="Jiang Y."/>
            <person name="Adhikari A."/>
            <person name="Zheng C.-J."/>
            <person name="Schuster L."/>
            <person name="Cowan T.M."/>
            <person name="Smanski M.J."/>
            <person name="Chevrette M.G."/>
            <person name="De Carvalho L.P.S."/>
            <person name="Shen B."/>
        </authorList>
    </citation>
    <scope>NUCLEOTIDE SEQUENCE [LARGE SCALE GENOMIC DNA]</scope>
    <source>
        <strain evidence="3 4">NPDC045974</strain>
    </source>
</reference>
<feature type="compositionally biased region" description="Low complexity" evidence="1">
    <location>
        <begin position="1"/>
        <end position="18"/>
    </location>
</feature>
<dbReference type="RefSeq" id="WP_358468321.1">
    <property type="nucleotide sequence ID" value="NZ_JBEZAE010000001.1"/>
</dbReference>
<feature type="region of interest" description="Disordered" evidence="1">
    <location>
        <begin position="1"/>
        <end position="23"/>
    </location>
</feature>
<keyword evidence="2" id="KW-0812">Transmembrane</keyword>
<evidence type="ECO:0000313" key="3">
    <source>
        <dbReference type="EMBL" id="MEU7068865.1"/>
    </source>
</evidence>
<evidence type="ECO:0000256" key="1">
    <source>
        <dbReference type="SAM" id="MobiDB-lite"/>
    </source>
</evidence>
<organism evidence="3 4">
    <name type="scientific">Streptomyces narbonensis</name>
    <dbReference type="NCBI Taxonomy" id="67333"/>
    <lineage>
        <taxon>Bacteria</taxon>
        <taxon>Bacillati</taxon>
        <taxon>Actinomycetota</taxon>
        <taxon>Actinomycetes</taxon>
        <taxon>Kitasatosporales</taxon>
        <taxon>Streptomycetaceae</taxon>
        <taxon>Streptomyces</taxon>
    </lineage>
</organism>
<keyword evidence="4" id="KW-1185">Reference proteome</keyword>
<sequence length="73" mass="7872">MTTTDQPADPARPADGDPVTVQDDGTKRQFVSWLTLALVTDLIVIGVVIPAALLKYRKPGWVHPGHREPSGTP</sequence>
<evidence type="ECO:0000313" key="4">
    <source>
        <dbReference type="Proteomes" id="UP001551329"/>
    </source>
</evidence>
<gene>
    <name evidence="3" type="ORF">AB0A88_01770</name>
</gene>
<name>A0ABV3C437_9ACTN</name>
<keyword evidence="2" id="KW-1133">Transmembrane helix</keyword>
<evidence type="ECO:0000256" key="2">
    <source>
        <dbReference type="SAM" id="Phobius"/>
    </source>
</evidence>
<keyword evidence="2" id="KW-0472">Membrane</keyword>
<accession>A0ABV3C437</accession>
<proteinExistence type="predicted"/>